<feature type="transmembrane region" description="Helical" evidence="14">
    <location>
        <begin position="140"/>
        <end position="160"/>
    </location>
</feature>
<comment type="similarity">
    <text evidence="3">Belongs to the NDC1 family.</text>
</comment>
<name>A0A1X2GK61_9FUNG</name>
<dbReference type="AlphaFoldDB" id="A0A1X2GK61"/>
<dbReference type="PANTHER" id="PTHR13269">
    <property type="entry name" value="NUCLEOPORIN NDC1"/>
    <property type="match status" value="1"/>
</dbReference>
<sequence length="585" mass="67182">MASLQPAKKTGVSFSSEYSNVSIMRMFRCMLVLLGASLVLDRCVSWWHWSFRDLVLIAFAWCFASFILFTRVASATFQRTIRPRWIDDISSLFTQLDLVILTSVYTFGTALLVHLLYTLLDPTKDLRLRLFIANQRLDIPQINLDTVFVWSFGSALGLWFSTHRNSQQRWVMRLHAVQQSPFFQVKSNLRASAHEASKVSFSALAGTWTLFFFFRSFIYWISVKCWCFFFNVLDAPIIGFGWWHLRTFLRLGFAGSLIIFLYLFVDDMCDACFSRVDDLVSGFANPLDLLLEGMQFEKDHRVQGMAYGNLVKGLRKNKSIQQALFVSKSQFDDKPWKKVRELCLKQVTDLTARIKNEYKTDEPARPAPAKPTPLPKQHIQLADNSNLYERRRSKKTSLDDRTGQVVSEWADKAEKLVPSPDFPLTRIFSRIRSTVNTYASSVELHRQLSRQRIAFFGKTKNRKIASVLGSPITPVLAIQALGNAIHVSVRYDPVGHIRYDLTLIANTLLTCMKQLDDYLEQPPAHYAQQFEAAPANCDLRLHAPYQLKWALQQSLFEITLSYPDQLKDGIVVEGALQPLWQPFLP</sequence>
<evidence type="ECO:0000256" key="10">
    <source>
        <dbReference type="ARBA" id="ARBA00023132"/>
    </source>
</evidence>
<organism evidence="15 16">
    <name type="scientific">Hesseltinella vesiculosa</name>
    <dbReference type="NCBI Taxonomy" id="101127"/>
    <lineage>
        <taxon>Eukaryota</taxon>
        <taxon>Fungi</taxon>
        <taxon>Fungi incertae sedis</taxon>
        <taxon>Mucoromycota</taxon>
        <taxon>Mucoromycotina</taxon>
        <taxon>Mucoromycetes</taxon>
        <taxon>Mucorales</taxon>
        <taxon>Cunninghamellaceae</taxon>
        <taxon>Hesseltinella</taxon>
    </lineage>
</organism>
<evidence type="ECO:0000256" key="9">
    <source>
        <dbReference type="ARBA" id="ARBA00023010"/>
    </source>
</evidence>
<gene>
    <name evidence="15" type="ORF">DM01DRAFT_1406840</name>
</gene>
<dbReference type="PANTHER" id="PTHR13269:SF6">
    <property type="entry name" value="NUCLEOPORIN NDC1"/>
    <property type="match status" value="1"/>
</dbReference>
<dbReference type="GO" id="GO:0051028">
    <property type="term" value="P:mRNA transport"/>
    <property type="evidence" value="ECO:0007669"/>
    <property type="project" value="UniProtKB-KW"/>
</dbReference>
<keyword evidence="8 14" id="KW-1133">Transmembrane helix</keyword>
<evidence type="ECO:0000256" key="13">
    <source>
        <dbReference type="SAM" id="MobiDB-lite"/>
    </source>
</evidence>
<dbReference type="GO" id="GO:0015031">
    <property type="term" value="P:protein transport"/>
    <property type="evidence" value="ECO:0007669"/>
    <property type="project" value="UniProtKB-KW"/>
</dbReference>
<evidence type="ECO:0000256" key="5">
    <source>
        <dbReference type="ARBA" id="ARBA00022692"/>
    </source>
</evidence>
<dbReference type="InterPro" id="IPR019049">
    <property type="entry name" value="Nucleoporin_prot_Ndc1/Nup"/>
</dbReference>
<reference evidence="15 16" key="1">
    <citation type="submission" date="2016-07" db="EMBL/GenBank/DDBJ databases">
        <title>Pervasive Adenine N6-methylation of Active Genes in Fungi.</title>
        <authorList>
            <consortium name="DOE Joint Genome Institute"/>
            <person name="Mondo S.J."/>
            <person name="Dannebaum R.O."/>
            <person name="Kuo R.C."/>
            <person name="Labutti K."/>
            <person name="Haridas S."/>
            <person name="Kuo A."/>
            <person name="Salamov A."/>
            <person name="Ahrendt S.R."/>
            <person name="Lipzen A."/>
            <person name="Sullivan W."/>
            <person name="Andreopoulos W.B."/>
            <person name="Clum A."/>
            <person name="Lindquist E."/>
            <person name="Daum C."/>
            <person name="Ramamoorthy G.K."/>
            <person name="Gryganskyi A."/>
            <person name="Culley D."/>
            <person name="Magnuson J.K."/>
            <person name="James T.Y."/>
            <person name="O'Malley M.A."/>
            <person name="Stajich J.E."/>
            <person name="Spatafora J.W."/>
            <person name="Visel A."/>
            <person name="Grigoriev I.V."/>
        </authorList>
    </citation>
    <scope>NUCLEOTIDE SEQUENCE [LARGE SCALE GENOMIC DNA]</scope>
    <source>
        <strain evidence="15 16">NRRL 3301</strain>
    </source>
</reference>
<dbReference type="GO" id="GO:0005816">
    <property type="term" value="C:spindle pole body"/>
    <property type="evidence" value="ECO:0007669"/>
    <property type="project" value="TreeGrafter"/>
</dbReference>
<evidence type="ECO:0000256" key="7">
    <source>
        <dbReference type="ARBA" id="ARBA00022927"/>
    </source>
</evidence>
<keyword evidence="7" id="KW-0653">Protein transport</keyword>
<evidence type="ECO:0000256" key="12">
    <source>
        <dbReference type="ARBA" id="ARBA00023242"/>
    </source>
</evidence>
<accession>A0A1X2GK61</accession>
<evidence type="ECO:0000256" key="3">
    <source>
        <dbReference type="ARBA" id="ARBA00005760"/>
    </source>
</evidence>
<keyword evidence="9" id="KW-0811">Translocation</keyword>
<evidence type="ECO:0000256" key="4">
    <source>
        <dbReference type="ARBA" id="ARBA00022448"/>
    </source>
</evidence>
<keyword evidence="12" id="KW-0539">Nucleus</keyword>
<feature type="transmembrane region" description="Helical" evidence="14">
    <location>
        <begin position="55"/>
        <end position="77"/>
    </location>
</feature>
<feature type="transmembrane region" description="Helical" evidence="14">
    <location>
        <begin position="220"/>
        <end position="240"/>
    </location>
</feature>
<keyword evidence="11 14" id="KW-0472">Membrane</keyword>
<evidence type="ECO:0000313" key="16">
    <source>
        <dbReference type="Proteomes" id="UP000242146"/>
    </source>
</evidence>
<evidence type="ECO:0000256" key="8">
    <source>
        <dbReference type="ARBA" id="ARBA00022989"/>
    </source>
</evidence>
<evidence type="ECO:0000313" key="15">
    <source>
        <dbReference type="EMBL" id="ORX55649.1"/>
    </source>
</evidence>
<evidence type="ECO:0000256" key="1">
    <source>
        <dbReference type="ARBA" id="ARBA00004232"/>
    </source>
</evidence>
<dbReference type="GO" id="GO:0006999">
    <property type="term" value="P:nuclear pore organization"/>
    <property type="evidence" value="ECO:0007669"/>
    <property type="project" value="TreeGrafter"/>
</dbReference>
<comment type="caution">
    <text evidence="15">The sequence shown here is derived from an EMBL/GenBank/DDBJ whole genome shotgun (WGS) entry which is preliminary data.</text>
</comment>
<keyword evidence="10" id="KW-0906">Nuclear pore complex</keyword>
<evidence type="ECO:0000256" key="2">
    <source>
        <dbReference type="ARBA" id="ARBA00004567"/>
    </source>
</evidence>
<feature type="transmembrane region" description="Helical" evidence="14">
    <location>
        <begin position="98"/>
        <end position="120"/>
    </location>
</feature>
<proteinExistence type="inferred from homology"/>
<dbReference type="EMBL" id="MCGT01000011">
    <property type="protein sequence ID" value="ORX55649.1"/>
    <property type="molecule type" value="Genomic_DNA"/>
</dbReference>
<dbReference type="GO" id="GO:0031965">
    <property type="term" value="C:nuclear membrane"/>
    <property type="evidence" value="ECO:0007669"/>
    <property type="project" value="UniProtKB-SubCell"/>
</dbReference>
<feature type="region of interest" description="Disordered" evidence="13">
    <location>
        <begin position="359"/>
        <end position="378"/>
    </location>
</feature>
<keyword evidence="5 14" id="KW-0812">Transmembrane</keyword>
<keyword evidence="16" id="KW-1185">Reference proteome</keyword>
<feature type="transmembrane region" description="Helical" evidence="14">
    <location>
        <begin position="247"/>
        <end position="265"/>
    </location>
</feature>
<feature type="compositionally biased region" description="Pro residues" evidence="13">
    <location>
        <begin position="365"/>
        <end position="374"/>
    </location>
</feature>
<evidence type="ECO:0008006" key="17">
    <source>
        <dbReference type="Google" id="ProtNLM"/>
    </source>
</evidence>
<dbReference type="Pfam" id="PF09531">
    <property type="entry name" value="Ndc1_Nup"/>
    <property type="match status" value="1"/>
</dbReference>
<dbReference type="STRING" id="101127.A0A1X2GK61"/>
<protein>
    <recommendedName>
        <fullName evidence="17">Nucleoporin protein Ndc1-Nup</fullName>
    </recommendedName>
</protein>
<keyword evidence="4" id="KW-0813">Transport</keyword>
<keyword evidence="6" id="KW-0509">mRNA transport</keyword>
<evidence type="ECO:0000256" key="14">
    <source>
        <dbReference type="SAM" id="Phobius"/>
    </source>
</evidence>
<dbReference type="GO" id="GO:0030674">
    <property type="term" value="F:protein-macromolecule adaptor activity"/>
    <property type="evidence" value="ECO:0007669"/>
    <property type="project" value="TreeGrafter"/>
</dbReference>
<evidence type="ECO:0000256" key="11">
    <source>
        <dbReference type="ARBA" id="ARBA00023136"/>
    </source>
</evidence>
<dbReference type="OrthoDB" id="67850at2759"/>
<comment type="subcellular location">
    <subcellularLocation>
        <location evidence="1">Nucleus membrane</location>
        <topology evidence="1">Multi-pass membrane protein</topology>
    </subcellularLocation>
    <subcellularLocation>
        <location evidence="2">Nucleus</location>
        <location evidence="2">Nuclear pore complex</location>
    </subcellularLocation>
</comment>
<evidence type="ECO:0000256" key="6">
    <source>
        <dbReference type="ARBA" id="ARBA00022816"/>
    </source>
</evidence>
<dbReference type="GO" id="GO:0070762">
    <property type="term" value="C:nuclear pore transmembrane ring"/>
    <property type="evidence" value="ECO:0007669"/>
    <property type="project" value="TreeGrafter"/>
</dbReference>
<dbReference type="Proteomes" id="UP000242146">
    <property type="component" value="Unassembled WGS sequence"/>
</dbReference>